<dbReference type="EMBL" id="UINC01008640">
    <property type="protein sequence ID" value="SVA38846.1"/>
    <property type="molecule type" value="Genomic_DNA"/>
</dbReference>
<evidence type="ECO:0000256" key="2">
    <source>
        <dbReference type="ARBA" id="ARBA00022741"/>
    </source>
</evidence>
<dbReference type="GO" id="GO:0005663">
    <property type="term" value="C:DNA replication factor C complex"/>
    <property type="evidence" value="ECO:0007669"/>
    <property type="project" value="TreeGrafter"/>
</dbReference>
<dbReference type="GO" id="GO:0003677">
    <property type="term" value="F:DNA binding"/>
    <property type="evidence" value="ECO:0007669"/>
    <property type="project" value="InterPro"/>
</dbReference>
<dbReference type="InterPro" id="IPR047854">
    <property type="entry name" value="RFC_lid"/>
</dbReference>
<dbReference type="InterPro" id="IPR003593">
    <property type="entry name" value="AAA+_ATPase"/>
</dbReference>
<dbReference type="Gene3D" id="1.10.8.60">
    <property type="match status" value="1"/>
</dbReference>
<dbReference type="PANTHER" id="PTHR11669">
    <property type="entry name" value="REPLICATION FACTOR C / DNA POLYMERASE III GAMMA-TAU SUBUNIT"/>
    <property type="match status" value="1"/>
</dbReference>
<evidence type="ECO:0000259" key="4">
    <source>
        <dbReference type="SMART" id="SM00382"/>
    </source>
</evidence>
<accession>A0A381VEQ7</accession>
<keyword evidence="1" id="KW-0235">DNA replication</keyword>
<sequence>MQDNNIPWIEKYRPSKLEDIKSQDFIKTSLQKLVENNTIPHLLFFGSSGTGKTSSILACIKELEAKGYMVSKLELNTSDQRGIKTVRKKIKEFATTQSFFKNGLKIIILDEADYMTNIAQCALRQIIEKYSKNVRFCIICNYINKIIPAIQSRCMKFRFSLLTDDEMRNKIEYVVKQEKLKISDKAITTIISLSGGDMRKSINILQTIPIFCKNKIIDDSDIRICLGYPTENIITNIYDILSNNNKKIKSKYNLINDIIKKNGILLCNLLECLHKIVLKNKENFTKKKLIYILKTFAVIEQHLIQNVNENIQLGILVSSFS</sequence>
<dbReference type="InterPro" id="IPR003959">
    <property type="entry name" value="ATPase_AAA_core"/>
</dbReference>
<dbReference type="CDD" id="cd00009">
    <property type="entry name" value="AAA"/>
    <property type="match status" value="1"/>
</dbReference>
<dbReference type="AlphaFoldDB" id="A0A381VEQ7"/>
<dbReference type="PANTHER" id="PTHR11669:SF9">
    <property type="entry name" value="REPLICATION FACTOR C SUBUNIT 5"/>
    <property type="match status" value="1"/>
</dbReference>
<dbReference type="Pfam" id="PF00004">
    <property type="entry name" value="AAA"/>
    <property type="match status" value="1"/>
</dbReference>
<organism evidence="5">
    <name type="scientific">marine metagenome</name>
    <dbReference type="NCBI Taxonomy" id="408172"/>
    <lineage>
        <taxon>unclassified sequences</taxon>
        <taxon>metagenomes</taxon>
        <taxon>ecological metagenomes</taxon>
    </lineage>
</organism>
<dbReference type="InterPro" id="IPR027417">
    <property type="entry name" value="P-loop_NTPase"/>
</dbReference>
<dbReference type="Pfam" id="PF08542">
    <property type="entry name" value="Rep_fac_C"/>
    <property type="match status" value="1"/>
</dbReference>
<reference evidence="5" key="1">
    <citation type="submission" date="2018-05" db="EMBL/GenBank/DDBJ databases">
        <authorList>
            <person name="Lanie J.A."/>
            <person name="Ng W.-L."/>
            <person name="Kazmierczak K.M."/>
            <person name="Andrzejewski T.M."/>
            <person name="Davidsen T.M."/>
            <person name="Wayne K.J."/>
            <person name="Tettelin H."/>
            <person name="Glass J.I."/>
            <person name="Rusch D."/>
            <person name="Podicherti R."/>
            <person name="Tsui H.-C.T."/>
            <person name="Winkler M.E."/>
        </authorList>
    </citation>
    <scope>NUCLEOTIDE SEQUENCE</scope>
</reference>
<dbReference type="SMART" id="SM00382">
    <property type="entry name" value="AAA"/>
    <property type="match status" value="1"/>
</dbReference>
<proteinExistence type="predicted"/>
<keyword evidence="3" id="KW-0067">ATP-binding</keyword>
<dbReference type="SUPFAM" id="SSF52540">
    <property type="entry name" value="P-loop containing nucleoside triphosphate hydrolases"/>
    <property type="match status" value="1"/>
</dbReference>
<dbReference type="InterPro" id="IPR013748">
    <property type="entry name" value="Rep_factorC_C"/>
</dbReference>
<dbReference type="GO" id="GO:0005524">
    <property type="term" value="F:ATP binding"/>
    <property type="evidence" value="ECO:0007669"/>
    <property type="project" value="UniProtKB-KW"/>
</dbReference>
<dbReference type="GO" id="GO:0006281">
    <property type="term" value="P:DNA repair"/>
    <property type="evidence" value="ECO:0007669"/>
    <property type="project" value="TreeGrafter"/>
</dbReference>
<dbReference type="SUPFAM" id="SSF48019">
    <property type="entry name" value="post-AAA+ oligomerization domain-like"/>
    <property type="match status" value="1"/>
</dbReference>
<dbReference type="GO" id="GO:0005634">
    <property type="term" value="C:nucleus"/>
    <property type="evidence" value="ECO:0007669"/>
    <property type="project" value="TreeGrafter"/>
</dbReference>
<dbReference type="Pfam" id="PF21960">
    <property type="entry name" value="RCF1-5-like_lid"/>
    <property type="match status" value="1"/>
</dbReference>
<dbReference type="Gene3D" id="1.20.272.10">
    <property type="match status" value="1"/>
</dbReference>
<dbReference type="GO" id="GO:0003689">
    <property type="term" value="F:DNA clamp loader activity"/>
    <property type="evidence" value="ECO:0007669"/>
    <property type="project" value="TreeGrafter"/>
</dbReference>
<dbReference type="InterPro" id="IPR008921">
    <property type="entry name" value="DNA_pol3_clamp-load_cplx_C"/>
</dbReference>
<feature type="domain" description="AAA+ ATPase" evidence="4">
    <location>
        <begin position="38"/>
        <end position="165"/>
    </location>
</feature>
<protein>
    <recommendedName>
        <fullName evidence="4">AAA+ ATPase domain-containing protein</fullName>
    </recommendedName>
</protein>
<dbReference type="FunFam" id="3.40.50.300:FF:000952">
    <property type="entry name" value="Replication factor C subunit 2"/>
    <property type="match status" value="1"/>
</dbReference>
<dbReference type="GO" id="GO:0016887">
    <property type="term" value="F:ATP hydrolysis activity"/>
    <property type="evidence" value="ECO:0007669"/>
    <property type="project" value="InterPro"/>
</dbReference>
<evidence type="ECO:0000313" key="5">
    <source>
        <dbReference type="EMBL" id="SVA38846.1"/>
    </source>
</evidence>
<dbReference type="CDD" id="cd18140">
    <property type="entry name" value="HLD_clamp_RFC"/>
    <property type="match status" value="1"/>
</dbReference>
<evidence type="ECO:0000256" key="3">
    <source>
        <dbReference type="ARBA" id="ARBA00022840"/>
    </source>
</evidence>
<name>A0A381VEQ7_9ZZZZ</name>
<gene>
    <name evidence="5" type="ORF">METZ01_LOCUS91700</name>
</gene>
<keyword evidence="2" id="KW-0547">Nucleotide-binding</keyword>
<evidence type="ECO:0000256" key="1">
    <source>
        <dbReference type="ARBA" id="ARBA00022705"/>
    </source>
</evidence>
<dbReference type="InterPro" id="IPR050238">
    <property type="entry name" value="DNA_Rep/Repair_Clamp_Loader"/>
</dbReference>
<dbReference type="GO" id="GO:0006261">
    <property type="term" value="P:DNA-templated DNA replication"/>
    <property type="evidence" value="ECO:0007669"/>
    <property type="project" value="TreeGrafter"/>
</dbReference>
<dbReference type="Gene3D" id="3.40.50.300">
    <property type="entry name" value="P-loop containing nucleotide triphosphate hydrolases"/>
    <property type="match status" value="1"/>
</dbReference>